<proteinExistence type="predicted"/>
<name>A0A2A2I7Q4_9GAMM</name>
<gene>
    <name evidence="2" type="ORF">CF392_02760</name>
</gene>
<dbReference type="Proteomes" id="UP000218332">
    <property type="component" value="Unassembled WGS sequence"/>
</dbReference>
<accession>A0A2A2I7Q4</accession>
<protein>
    <recommendedName>
        <fullName evidence="1">DUF4123 domain-containing protein</fullName>
    </recommendedName>
</protein>
<reference evidence="2 3" key="1">
    <citation type="submission" date="2017-07" db="EMBL/GenBank/DDBJ databases">
        <title>Tamlnaduibacter salinus (Mi-7) genome sequencing.</title>
        <authorList>
            <person name="Verma A."/>
            <person name="Krishnamurthi S."/>
        </authorList>
    </citation>
    <scope>NUCLEOTIDE SEQUENCE [LARGE SCALE GENOMIC DNA]</scope>
    <source>
        <strain evidence="2 3">Mi-7</strain>
    </source>
</reference>
<dbReference type="AlphaFoldDB" id="A0A2A2I7Q4"/>
<evidence type="ECO:0000313" key="3">
    <source>
        <dbReference type="Proteomes" id="UP000218332"/>
    </source>
</evidence>
<sequence>MQGERPMNPQGHSGVWEASFVSLPTLPDLESPFYLVDLAARPDALRRLYEQDPNPRCRLIYNGTPHEGAREAGPLLVEPVSADAQTLFREGLQAGWAVAAAGPSLTLDDADAHFRQLAEVGAPEGPVLFRFAAPDVLGSMGESFTHTQCRQLLGPLTALTGTLDGQAWQCHQPAPHKPEKDEPFTLTENNLRHVAQVRRQRLADSLARHYELPQMTVSTWFDQCHALGAPHEQALVEGSRALARQGLDGPLTPDQLDRIAGQGRDWSARLAALNEWPQGARETA</sequence>
<keyword evidence="3" id="KW-1185">Reference proteome</keyword>
<comment type="caution">
    <text evidence="2">The sequence shown here is derived from an EMBL/GenBank/DDBJ whole genome shotgun (WGS) entry which is preliminary data.</text>
</comment>
<organism evidence="2 3">
    <name type="scientific">Tamilnaduibacter salinus</name>
    <dbReference type="NCBI Taxonomy" id="1484056"/>
    <lineage>
        <taxon>Bacteria</taxon>
        <taxon>Pseudomonadati</taxon>
        <taxon>Pseudomonadota</taxon>
        <taxon>Gammaproteobacteria</taxon>
        <taxon>Pseudomonadales</taxon>
        <taxon>Marinobacteraceae</taxon>
        <taxon>Tamilnaduibacter</taxon>
    </lineage>
</organism>
<feature type="domain" description="DUF4123" evidence="1">
    <location>
        <begin position="33"/>
        <end position="150"/>
    </location>
</feature>
<evidence type="ECO:0000313" key="2">
    <source>
        <dbReference type="EMBL" id="PAV27073.1"/>
    </source>
</evidence>
<dbReference type="Pfam" id="PF13503">
    <property type="entry name" value="DUF4123"/>
    <property type="match status" value="1"/>
</dbReference>
<dbReference type="EMBL" id="NMPM01000010">
    <property type="protein sequence ID" value="PAV27073.1"/>
    <property type="molecule type" value="Genomic_DNA"/>
</dbReference>
<dbReference type="InterPro" id="IPR025391">
    <property type="entry name" value="DUF4123"/>
</dbReference>
<evidence type="ECO:0000259" key="1">
    <source>
        <dbReference type="Pfam" id="PF13503"/>
    </source>
</evidence>